<feature type="transmembrane region" description="Helical" evidence="2">
    <location>
        <begin position="519"/>
        <end position="538"/>
    </location>
</feature>
<gene>
    <name evidence="4" type="ORF">PCOR1329_LOCUS2678</name>
</gene>
<feature type="transmembrane region" description="Helical" evidence="2">
    <location>
        <begin position="387"/>
        <end position="404"/>
    </location>
</feature>
<dbReference type="PROSITE" id="PS50106">
    <property type="entry name" value="PDZ"/>
    <property type="match status" value="1"/>
</dbReference>
<keyword evidence="2" id="KW-0812">Transmembrane</keyword>
<evidence type="ECO:0000313" key="4">
    <source>
        <dbReference type="EMBL" id="CAK0791909.1"/>
    </source>
</evidence>
<reference evidence="4" key="1">
    <citation type="submission" date="2023-10" db="EMBL/GenBank/DDBJ databases">
        <authorList>
            <person name="Chen Y."/>
            <person name="Shah S."/>
            <person name="Dougan E. K."/>
            <person name="Thang M."/>
            <person name="Chan C."/>
        </authorList>
    </citation>
    <scope>NUCLEOTIDE SEQUENCE [LARGE SCALE GENOMIC DNA]</scope>
</reference>
<dbReference type="Proteomes" id="UP001189429">
    <property type="component" value="Unassembled WGS sequence"/>
</dbReference>
<name>A0ABN9PG48_9DINO</name>
<keyword evidence="5" id="KW-1185">Reference proteome</keyword>
<feature type="region of interest" description="Disordered" evidence="1">
    <location>
        <begin position="148"/>
        <end position="256"/>
    </location>
</feature>
<feature type="compositionally biased region" description="Polar residues" evidence="1">
    <location>
        <begin position="177"/>
        <end position="188"/>
    </location>
</feature>
<feature type="transmembrane region" description="Helical" evidence="2">
    <location>
        <begin position="456"/>
        <end position="481"/>
    </location>
</feature>
<keyword evidence="2" id="KW-0472">Membrane</keyword>
<protein>
    <recommendedName>
        <fullName evidence="3">PDZ domain-containing protein</fullName>
    </recommendedName>
</protein>
<feature type="domain" description="PDZ" evidence="3">
    <location>
        <begin position="3"/>
        <end position="74"/>
    </location>
</feature>
<evidence type="ECO:0000256" key="2">
    <source>
        <dbReference type="SAM" id="Phobius"/>
    </source>
</evidence>
<evidence type="ECO:0000256" key="1">
    <source>
        <dbReference type="SAM" id="MobiDB-lite"/>
    </source>
</evidence>
<dbReference type="EMBL" id="CAUYUJ010000677">
    <property type="protein sequence ID" value="CAK0791909.1"/>
    <property type="molecule type" value="Genomic_DNA"/>
</dbReference>
<keyword evidence="2" id="KW-1133">Transmembrane helix</keyword>
<comment type="caution">
    <text evidence="4">The sequence shown here is derived from an EMBL/GenBank/DDBJ whole genome shotgun (WGS) entry which is preliminary data.</text>
</comment>
<organism evidence="4 5">
    <name type="scientific">Prorocentrum cordatum</name>
    <dbReference type="NCBI Taxonomy" id="2364126"/>
    <lineage>
        <taxon>Eukaryota</taxon>
        <taxon>Sar</taxon>
        <taxon>Alveolata</taxon>
        <taxon>Dinophyceae</taxon>
        <taxon>Prorocentrales</taxon>
        <taxon>Prorocentraceae</taxon>
        <taxon>Prorocentrum</taxon>
    </lineage>
</organism>
<dbReference type="InterPro" id="IPR001478">
    <property type="entry name" value="PDZ"/>
</dbReference>
<dbReference type="CDD" id="cd00136">
    <property type="entry name" value="PDZ_canonical"/>
    <property type="match status" value="1"/>
</dbReference>
<sequence length="652" mass="68190">MVHVHLTREEVGGGAGRRLGIEVLEAAAERGIRVTAIHEGGLVAAWNAQRAEGRLLAGDVILEVNGQTEDLTSVLSQAAARGEPLDILAAVPKGAARPGAGAAHELGRAAHVLALPTRMTAVNGVPQESREQRRVCPLATSPCLPSSLPSCGTEPSGCRCEPTRAGTEPASERCSCTAGTSSESTQQAEGPPRRASRGGSVGPPPQSDVSHLAAHSSGCMSEPLPLGRIDPARFNSSSSTQSPRRRSHSSSSLGLPAVQTVQTVRHQREDGLVEAMVNDQGSLVSDGSFCTVDSLGPEGHVSAPLWLRICGILPWGQRGVTTSSALRSCYWHLVLVSVVLIVCFLAFAAVYAPSGSCKHEACLGYAQITDLALAVGSLLGLLAMQSLSSLGILGSAESILVAYARRQEITGAWSAAVRGHSARLAGLWACSAALRLVSLVGGPWPSPLDVATAGCYAVTSLVFLGVVSGILHVSCALTLVIDSYATHFDGAHFRLETSVHEWNLLQAVLRKVSGAAERGFMAVQSTAVALVTGVMLAARGPLRGEAVGEAVGAGDAAWLSSAALLVVGAAFIFFKTAEVSERCMRMPSVINSLNFGECVDARRHYLVEFIKYSAAGFYVWEVRLTAAVALKLTYFCCILAFAGLSQLYAQDL</sequence>
<feature type="transmembrane region" description="Helical" evidence="2">
    <location>
        <begin position="425"/>
        <end position="444"/>
    </location>
</feature>
<evidence type="ECO:0000259" key="3">
    <source>
        <dbReference type="PROSITE" id="PS50106"/>
    </source>
</evidence>
<evidence type="ECO:0000313" key="5">
    <source>
        <dbReference type="Proteomes" id="UP001189429"/>
    </source>
</evidence>
<feature type="transmembrane region" description="Helical" evidence="2">
    <location>
        <begin position="632"/>
        <end position="649"/>
    </location>
</feature>
<dbReference type="SUPFAM" id="SSF50156">
    <property type="entry name" value="PDZ domain-like"/>
    <property type="match status" value="1"/>
</dbReference>
<accession>A0ABN9PG48</accession>
<proteinExistence type="predicted"/>
<dbReference type="InterPro" id="IPR036034">
    <property type="entry name" value="PDZ_sf"/>
</dbReference>
<feature type="transmembrane region" description="Helical" evidence="2">
    <location>
        <begin position="558"/>
        <end position="577"/>
    </location>
</feature>
<dbReference type="Gene3D" id="2.30.42.10">
    <property type="match status" value="1"/>
</dbReference>
<feature type="transmembrane region" description="Helical" evidence="2">
    <location>
        <begin position="330"/>
        <end position="351"/>
    </location>
</feature>